<dbReference type="AlphaFoldDB" id="A0A328U7H9"/>
<dbReference type="CDD" id="cd00854">
    <property type="entry name" value="NagA"/>
    <property type="match status" value="1"/>
</dbReference>
<keyword evidence="6 9" id="KW-0119">Carbohydrate metabolism</keyword>
<dbReference type="InterPro" id="IPR003764">
    <property type="entry name" value="GlcNAc_6-P_deAcase"/>
</dbReference>
<dbReference type="InterPro" id="IPR032466">
    <property type="entry name" value="Metal_Hydrolase"/>
</dbReference>
<accession>A0A328U7H9</accession>
<keyword evidence="15" id="KW-1185">Reference proteome</keyword>
<comment type="similarity">
    <text evidence="1 9">Belongs to the metallo-dependent hydrolases superfamily. NagA family.</text>
</comment>
<feature type="binding site" evidence="11">
    <location>
        <begin position="308"/>
        <end position="310"/>
    </location>
    <ligand>
        <name>substrate</name>
    </ligand>
</feature>
<dbReference type="PANTHER" id="PTHR11113:SF14">
    <property type="entry name" value="N-ACETYLGLUCOSAMINE-6-PHOSPHATE DEACETYLASE"/>
    <property type="match status" value="1"/>
</dbReference>
<feature type="binding site" evidence="11">
    <location>
        <position position="231"/>
    </location>
    <ligand>
        <name>substrate</name>
    </ligand>
</feature>
<reference evidence="14 15" key="1">
    <citation type="submission" date="2018-06" db="EMBL/GenBank/DDBJ databases">
        <title>Paenibacillus montanisoli sp. nov., isolated from mountain area soil.</title>
        <authorList>
            <person name="Wu M."/>
        </authorList>
    </citation>
    <scope>NUCLEOTIDE SEQUENCE [LARGE SCALE GENOMIC DNA]</scope>
    <source>
        <strain evidence="14 15">RA17</strain>
    </source>
</reference>
<sequence length="387" mass="41182">MPACFANAAIYTPHGIVERGRLIVDDEGKISAIDEAGLAVDPEMPVQDVSGLLLVPGFIDVHIHGGNGFSVMAGELEHLDGISTYHAAHGTTAFLATTTTAPLERIIHALEAAASAVQNCRLGGAELAGIHLEGPYIDLKRRGAQSKDDIRTPSRLEIEQLLEAARQQIRLVTLAPEVEGGLDAVRQLTESGVTVSAGHSDATYAEIREAVGWGLRHTTHHFNGMSPLHHREPGLAGAGLMLDDLTCELICDGIHVHPAVVKLLFDTKGPSNVCMITDAVTCAGLPDGDYGDVTMHDGQIYLKDGSSLAGSSLTMAQALRNAIRFTGYSLEAILPSLTSVPARQAGLLDAKGTLEEGKDADFVLLDPELQVRQTVVRGKTVYRRESN</sequence>
<comment type="caution">
    <text evidence="14">The sequence shown here is derived from an EMBL/GenBank/DDBJ whole genome shotgun (WGS) entry which is preliminary data.</text>
</comment>
<evidence type="ECO:0000256" key="7">
    <source>
        <dbReference type="ARBA" id="ARBA00047647"/>
    </source>
</evidence>
<dbReference type="NCBIfam" id="TIGR00221">
    <property type="entry name" value="nagA"/>
    <property type="match status" value="1"/>
</dbReference>
<dbReference type="Proteomes" id="UP000249260">
    <property type="component" value="Unassembled WGS sequence"/>
</dbReference>
<dbReference type="GO" id="GO:0046872">
    <property type="term" value="F:metal ion binding"/>
    <property type="evidence" value="ECO:0007669"/>
    <property type="project" value="UniProtKB-KW"/>
</dbReference>
<evidence type="ECO:0000256" key="1">
    <source>
        <dbReference type="ARBA" id="ARBA00010716"/>
    </source>
</evidence>
<dbReference type="GO" id="GO:0008448">
    <property type="term" value="F:N-acetylglucosamine-6-phosphate deacetylase activity"/>
    <property type="evidence" value="ECO:0007669"/>
    <property type="project" value="UniProtKB-EC"/>
</dbReference>
<feature type="binding site" evidence="11">
    <location>
        <position position="255"/>
    </location>
    <ligand>
        <name>substrate</name>
    </ligand>
</feature>
<feature type="active site" description="Proton donor/acceptor" evidence="10">
    <location>
        <position position="278"/>
    </location>
</feature>
<dbReference type="PANTHER" id="PTHR11113">
    <property type="entry name" value="N-ACETYLGLUCOSAMINE-6-PHOSPHATE DEACETYLASE"/>
    <property type="match status" value="1"/>
</dbReference>
<dbReference type="RefSeq" id="WP_112882211.1">
    <property type="nucleotide sequence ID" value="NZ_QLUW01000002.1"/>
</dbReference>
<proteinExistence type="inferred from homology"/>
<dbReference type="InterPro" id="IPR011059">
    <property type="entry name" value="Metal-dep_hydrolase_composite"/>
</dbReference>
<comment type="catalytic activity">
    <reaction evidence="7">
        <text>N-acetyl-D-glucosamine 6-phosphate + H2O = D-glucosamine 6-phosphate + acetate</text>
        <dbReference type="Rhea" id="RHEA:22936"/>
        <dbReference type="ChEBI" id="CHEBI:15377"/>
        <dbReference type="ChEBI" id="CHEBI:30089"/>
        <dbReference type="ChEBI" id="CHEBI:57513"/>
        <dbReference type="ChEBI" id="CHEBI:58725"/>
        <dbReference type="EC" id="3.5.1.25"/>
    </reaction>
</comment>
<dbReference type="Gene3D" id="3.20.20.140">
    <property type="entry name" value="Metal-dependent hydrolases"/>
    <property type="match status" value="1"/>
</dbReference>
<dbReference type="SUPFAM" id="SSF51556">
    <property type="entry name" value="Metallo-dependent hydrolases"/>
    <property type="match status" value="1"/>
</dbReference>
<dbReference type="GO" id="GO:0006046">
    <property type="term" value="P:N-acetylglucosamine catabolic process"/>
    <property type="evidence" value="ECO:0007669"/>
    <property type="project" value="TreeGrafter"/>
</dbReference>
<organism evidence="14 15">
    <name type="scientific">Paenibacillus montanisoli</name>
    <dbReference type="NCBI Taxonomy" id="2081970"/>
    <lineage>
        <taxon>Bacteria</taxon>
        <taxon>Bacillati</taxon>
        <taxon>Bacillota</taxon>
        <taxon>Bacilli</taxon>
        <taxon>Bacillales</taxon>
        <taxon>Paenibacillaceae</taxon>
        <taxon>Paenibacillus</taxon>
    </lineage>
</organism>
<feature type="binding site" evidence="11">
    <location>
        <position position="144"/>
    </location>
    <ligand>
        <name>substrate</name>
    </ligand>
</feature>
<name>A0A328U7H9_9BACL</name>
<evidence type="ECO:0000256" key="12">
    <source>
        <dbReference type="PIRSR" id="PIRSR038994-3"/>
    </source>
</evidence>
<comment type="pathway">
    <text evidence="8">Amino-sugar metabolism; N-acetylneuraminate degradation; D-fructose 6-phosphate from N-acetylneuraminate: step 4/5.</text>
</comment>
<feature type="binding site" evidence="12">
    <location>
        <position position="133"/>
    </location>
    <ligand>
        <name>Zn(2+)</name>
        <dbReference type="ChEBI" id="CHEBI:29105"/>
    </ligand>
</feature>
<evidence type="ECO:0000256" key="6">
    <source>
        <dbReference type="ARBA" id="ARBA00023277"/>
    </source>
</evidence>
<dbReference type="OrthoDB" id="9776488at2"/>
<evidence type="ECO:0000256" key="10">
    <source>
        <dbReference type="PIRSR" id="PIRSR038994-1"/>
    </source>
</evidence>
<feature type="binding site" evidence="12">
    <location>
        <position position="220"/>
    </location>
    <ligand>
        <name>Zn(2+)</name>
        <dbReference type="ChEBI" id="CHEBI:29105"/>
    </ligand>
</feature>
<evidence type="ECO:0000256" key="11">
    <source>
        <dbReference type="PIRSR" id="PIRSR038994-2"/>
    </source>
</evidence>
<evidence type="ECO:0000256" key="9">
    <source>
        <dbReference type="PIRNR" id="PIRNR038994"/>
    </source>
</evidence>
<keyword evidence="5 9" id="KW-0378">Hydrolase</keyword>
<feature type="binding site" evidence="11">
    <location>
        <begin position="223"/>
        <end position="224"/>
    </location>
    <ligand>
        <name>substrate</name>
    </ligand>
</feature>
<dbReference type="Gene3D" id="2.30.40.10">
    <property type="entry name" value="Urease, subunit C, domain 1"/>
    <property type="match status" value="1"/>
</dbReference>
<evidence type="ECO:0000256" key="4">
    <source>
        <dbReference type="ARBA" id="ARBA00022723"/>
    </source>
</evidence>
<dbReference type="SUPFAM" id="SSF51338">
    <property type="entry name" value="Composite domain of metallo-dependent hydrolases"/>
    <property type="match status" value="1"/>
</dbReference>
<dbReference type="InterPro" id="IPR006680">
    <property type="entry name" value="Amidohydro-rel"/>
</dbReference>
<dbReference type="PIRSF" id="PIRSF038994">
    <property type="entry name" value="NagA"/>
    <property type="match status" value="1"/>
</dbReference>
<dbReference type="EMBL" id="QLUW01000002">
    <property type="protein sequence ID" value="RAP75986.1"/>
    <property type="molecule type" value="Genomic_DNA"/>
</dbReference>
<evidence type="ECO:0000256" key="3">
    <source>
        <dbReference type="ARBA" id="ARBA00018029"/>
    </source>
</evidence>
<gene>
    <name evidence="14" type="primary">nagA</name>
    <name evidence="14" type="ORF">DL346_11205</name>
</gene>
<feature type="binding site" evidence="12">
    <location>
        <position position="199"/>
    </location>
    <ligand>
        <name>Zn(2+)</name>
        <dbReference type="ChEBI" id="CHEBI:29105"/>
    </ligand>
</feature>
<dbReference type="FunFam" id="3.20.20.140:FF:000004">
    <property type="entry name" value="N-acetylglucosamine-6-phosphate deacetylase"/>
    <property type="match status" value="1"/>
</dbReference>
<evidence type="ECO:0000256" key="5">
    <source>
        <dbReference type="ARBA" id="ARBA00022801"/>
    </source>
</evidence>
<evidence type="ECO:0000256" key="2">
    <source>
        <dbReference type="ARBA" id="ARBA00011899"/>
    </source>
</evidence>
<evidence type="ECO:0000313" key="15">
    <source>
        <dbReference type="Proteomes" id="UP000249260"/>
    </source>
</evidence>
<evidence type="ECO:0000259" key="13">
    <source>
        <dbReference type="Pfam" id="PF01979"/>
    </source>
</evidence>
<comment type="cofactor">
    <cofactor evidence="12">
        <name>a divalent metal cation</name>
        <dbReference type="ChEBI" id="CHEBI:60240"/>
    </cofactor>
    <text evidence="12">Binds 1 divalent metal cation per subunit.</text>
</comment>
<dbReference type="EC" id="3.5.1.25" evidence="2"/>
<keyword evidence="4 12" id="KW-0479">Metal-binding</keyword>
<dbReference type="Pfam" id="PF01979">
    <property type="entry name" value="Amidohydro_1"/>
    <property type="match status" value="1"/>
</dbReference>
<feature type="domain" description="Amidohydrolase-related" evidence="13">
    <location>
        <begin position="54"/>
        <end position="381"/>
    </location>
</feature>
<protein>
    <recommendedName>
        <fullName evidence="3">N-acetylglucosamine-6-phosphate deacetylase</fullName>
        <ecNumber evidence="2">3.5.1.25</ecNumber>
    </recommendedName>
</protein>
<evidence type="ECO:0000313" key="14">
    <source>
        <dbReference type="EMBL" id="RAP75986.1"/>
    </source>
</evidence>
<evidence type="ECO:0000256" key="8">
    <source>
        <dbReference type="ARBA" id="ARBA00060590"/>
    </source>
</evidence>